<evidence type="ECO:0000313" key="1">
    <source>
        <dbReference type="EMBL" id="TVY46742.1"/>
    </source>
</evidence>
<keyword evidence="2" id="KW-1185">Reference proteome</keyword>
<organism evidence="1 2">
    <name type="scientific">Lachnellula occidentalis</name>
    <dbReference type="NCBI Taxonomy" id="215460"/>
    <lineage>
        <taxon>Eukaryota</taxon>
        <taxon>Fungi</taxon>
        <taxon>Dikarya</taxon>
        <taxon>Ascomycota</taxon>
        <taxon>Pezizomycotina</taxon>
        <taxon>Leotiomycetes</taxon>
        <taxon>Helotiales</taxon>
        <taxon>Lachnaceae</taxon>
        <taxon>Lachnellula</taxon>
    </lineage>
</organism>
<dbReference type="Proteomes" id="UP000443090">
    <property type="component" value="Unassembled WGS sequence"/>
</dbReference>
<comment type="caution">
    <text evidence="1">The sequence shown here is derived from an EMBL/GenBank/DDBJ whole genome shotgun (WGS) entry which is preliminary data.</text>
</comment>
<accession>A0A8H8S3U9</accession>
<sequence length="231" mass="26231">MATTTYDLGLLHGDTWRQWSDASGLVYYQSLAMPFPFCASLQEFSQRCMDTNNQRTGRARLDNPNPPPATTYLAEPFVAARIAALQKTPNSPEPIYRRMMCGVLQWIFTPTEGYAVMQEDMAKDMHPDFSVFRLLARPGGSAYEYDFLLGETKVPGESWDSFTDHLHTVCAANDNDTKNVYGMLQVGFVVQFFKHENSQFEALSGRMHLVDDVNDFTAWAQYLKAHPMPFV</sequence>
<reference evidence="1 2" key="1">
    <citation type="submission" date="2018-05" db="EMBL/GenBank/DDBJ databases">
        <title>Genome sequencing and assembly of the regulated plant pathogen Lachnellula willkommii and related sister species for the development of diagnostic species identification markers.</title>
        <authorList>
            <person name="Giroux E."/>
            <person name="Bilodeau G."/>
        </authorList>
    </citation>
    <scope>NUCLEOTIDE SEQUENCE [LARGE SCALE GENOMIC DNA]</scope>
    <source>
        <strain evidence="1 2">CBS 160.35</strain>
    </source>
</reference>
<dbReference type="EMBL" id="QGMI01000130">
    <property type="protein sequence ID" value="TVY46742.1"/>
    <property type="molecule type" value="Genomic_DNA"/>
</dbReference>
<evidence type="ECO:0000313" key="2">
    <source>
        <dbReference type="Proteomes" id="UP000443090"/>
    </source>
</evidence>
<protein>
    <submittedName>
        <fullName evidence="1">Uncharacterized protein</fullName>
    </submittedName>
</protein>
<dbReference type="OrthoDB" id="5092031at2759"/>
<proteinExistence type="predicted"/>
<name>A0A8H8S3U9_9HELO</name>
<dbReference type="AlphaFoldDB" id="A0A8H8S3U9"/>
<gene>
    <name evidence="1" type="ORF">LOCC1_G006219</name>
</gene>